<proteinExistence type="predicted"/>
<keyword evidence="1" id="KW-0812">Transmembrane</keyword>
<dbReference type="PANTHER" id="PTHR37841">
    <property type="entry name" value="GLR2918 PROTEIN"/>
    <property type="match status" value="1"/>
</dbReference>
<sequence>MFVNKRYIRYGLISSFFLIGYLFYQQIYQKWSEEKHQKALRACTTTLQNLRSEASKIKPVNLYPVQQNGKYGYKNGYGKIMIQPQFHRTELFHEGRGQIIDRNWFQGFINAKGEIVIPQEFRGVTDFAGGVAYFSGTREDQKKRGFIDRNGNIILELRNVDAHIETFPYSGFNNGRITAYLHKHESVPWGGFLFPYGNPVPRVYGSLDCTGKVTFEEFVWTIF</sequence>
<gene>
    <name evidence="2" type="ORF">IQ249_03680</name>
</gene>
<keyword evidence="1" id="KW-1133">Transmembrane helix</keyword>
<feature type="transmembrane region" description="Helical" evidence="1">
    <location>
        <begin position="7"/>
        <end position="24"/>
    </location>
</feature>
<name>A0A8J7ANJ4_9CYAN</name>
<dbReference type="RefSeq" id="WP_194028086.1">
    <property type="nucleotide sequence ID" value="NZ_JADEWZ010000004.1"/>
</dbReference>
<dbReference type="PANTHER" id="PTHR37841:SF1">
    <property type="entry name" value="DUF3298 DOMAIN-CONTAINING PROTEIN"/>
    <property type="match status" value="1"/>
</dbReference>
<dbReference type="Pfam" id="PF14903">
    <property type="entry name" value="WG_beta_rep"/>
    <property type="match status" value="2"/>
</dbReference>
<dbReference type="AlphaFoldDB" id="A0A8J7ANJ4"/>
<dbReference type="Proteomes" id="UP000654482">
    <property type="component" value="Unassembled WGS sequence"/>
</dbReference>
<protein>
    <submittedName>
        <fullName evidence="2">WG repeat-containing protein</fullName>
    </submittedName>
</protein>
<reference evidence="2" key="1">
    <citation type="submission" date="2020-10" db="EMBL/GenBank/DDBJ databases">
        <authorList>
            <person name="Castelo-Branco R."/>
            <person name="Eusebio N."/>
            <person name="Adriana R."/>
            <person name="Vieira A."/>
            <person name="Brugerolle De Fraissinette N."/>
            <person name="Rezende De Castro R."/>
            <person name="Schneider M.P."/>
            <person name="Vasconcelos V."/>
            <person name="Leao P.N."/>
        </authorList>
    </citation>
    <scope>NUCLEOTIDE SEQUENCE</scope>
    <source>
        <strain evidence="2">LEGE 07157</strain>
    </source>
</reference>
<dbReference type="InterPro" id="IPR032774">
    <property type="entry name" value="WG_beta_rep"/>
</dbReference>
<evidence type="ECO:0000313" key="2">
    <source>
        <dbReference type="EMBL" id="MBE9114993.1"/>
    </source>
</evidence>
<evidence type="ECO:0000313" key="3">
    <source>
        <dbReference type="Proteomes" id="UP000654482"/>
    </source>
</evidence>
<comment type="caution">
    <text evidence="2">The sequence shown here is derived from an EMBL/GenBank/DDBJ whole genome shotgun (WGS) entry which is preliminary data.</text>
</comment>
<keyword evidence="1" id="KW-0472">Membrane</keyword>
<keyword evidence="3" id="KW-1185">Reference proteome</keyword>
<accession>A0A8J7ANJ4</accession>
<evidence type="ECO:0000256" key="1">
    <source>
        <dbReference type="SAM" id="Phobius"/>
    </source>
</evidence>
<dbReference type="EMBL" id="JADEWZ010000004">
    <property type="protein sequence ID" value="MBE9114993.1"/>
    <property type="molecule type" value="Genomic_DNA"/>
</dbReference>
<organism evidence="2 3">
    <name type="scientific">Lusitaniella coriacea LEGE 07157</name>
    <dbReference type="NCBI Taxonomy" id="945747"/>
    <lineage>
        <taxon>Bacteria</taxon>
        <taxon>Bacillati</taxon>
        <taxon>Cyanobacteriota</taxon>
        <taxon>Cyanophyceae</taxon>
        <taxon>Spirulinales</taxon>
        <taxon>Lusitaniellaceae</taxon>
        <taxon>Lusitaniella</taxon>
    </lineage>
</organism>